<organism evidence="1 2">
    <name type="scientific">candidate division LCP-89 bacterium B3_LCP</name>
    <dbReference type="NCBI Taxonomy" id="2012998"/>
    <lineage>
        <taxon>Bacteria</taxon>
        <taxon>Pseudomonadati</taxon>
        <taxon>Bacteria division LCP-89</taxon>
    </lineage>
</organism>
<gene>
    <name evidence="1" type="ORF">CEE37_04055</name>
</gene>
<dbReference type="EMBL" id="NJBN01000002">
    <property type="protein sequence ID" value="TKJ41750.1"/>
    <property type="molecule type" value="Genomic_DNA"/>
</dbReference>
<dbReference type="Proteomes" id="UP000319619">
    <property type="component" value="Unassembled WGS sequence"/>
</dbReference>
<reference evidence="1 2" key="1">
    <citation type="submission" date="2017-06" db="EMBL/GenBank/DDBJ databases">
        <title>Novel microbial phyla capable of carbon fixation and sulfur reduction in deep-sea sediments.</title>
        <authorList>
            <person name="Huang J."/>
            <person name="Baker B."/>
            <person name="Wang Y."/>
        </authorList>
    </citation>
    <scope>NUCLEOTIDE SEQUENCE [LARGE SCALE GENOMIC DNA]</scope>
    <source>
        <strain evidence="1">B3_LCP</strain>
    </source>
</reference>
<evidence type="ECO:0000313" key="2">
    <source>
        <dbReference type="Proteomes" id="UP000319619"/>
    </source>
</evidence>
<dbReference type="AlphaFoldDB" id="A0A532V3F5"/>
<evidence type="ECO:0000313" key="1">
    <source>
        <dbReference type="EMBL" id="TKJ41750.1"/>
    </source>
</evidence>
<accession>A0A532V3F5</accession>
<sequence>MRINQMAGIMVTTSRWIFLIFIISVLWGQSADAQNKKRTFFMDSTGFQIRVLPNEVFGIGERFEYHIYYGVIPAGKAGIEIMPELVQHRQAPCYDIHTWAYTAKAIDLFFKVRDEIHSYMDTRGIFTWYFEKQLNEGKYHDVKVVDYDQRSGTAYTTDDGVPSDTSRIPLFVQDAISALFYFRLQPIEVGKSKHIFIHDIKKTYPMRIDILAREEVDVPAGKFTCFKVEPVLESAGIFKSKGRIFIWFTDDERRLPVMLKSKVLIGSFAAYLDSYAPGMVSEGE</sequence>
<dbReference type="Pfam" id="PF11306">
    <property type="entry name" value="DUF3108"/>
    <property type="match status" value="1"/>
</dbReference>
<proteinExistence type="predicted"/>
<name>A0A532V3F5_UNCL8</name>
<evidence type="ECO:0008006" key="3">
    <source>
        <dbReference type="Google" id="ProtNLM"/>
    </source>
</evidence>
<comment type="caution">
    <text evidence="1">The sequence shown here is derived from an EMBL/GenBank/DDBJ whole genome shotgun (WGS) entry which is preliminary data.</text>
</comment>
<protein>
    <recommendedName>
        <fullName evidence="3">DUF3108 domain-containing protein</fullName>
    </recommendedName>
</protein>
<dbReference type="InterPro" id="IPR021457">
    <property type="entry name" value="DUF3108"/>
</dbReference>